<dbReference type="InterPro" id="IPR054416">
    <property type="entry name" value="GST_UstS-like_C"/>
</dbReference>
<proteinExistence type="predicted"/>
<dbReference type="RefSeq" id="XP_041193593.1">
    <property type="nucleotide sequence ID" value="XM_041338914.1"/>
</dbReference>
<dbReference type="PROSITE" id="PS50404">
    <property type="entry name" value="GST_NTER"/>
    <property type="match status" value="1"/>
</dbReference>
<gene>
    <name evidence="2" type="ORF">BJ212DRAFT_1461002</name>
</gene>
<reference evidence="2" key="1">
    <citation type="journal article" date="2020" name="New Phytol.">
        <title>Comparative genomics reveals dynamic genome evolution in host specialist ectomycorrhizal fungi.</title>
        <authorList>
            <person name="Lofgren L.A."/>
            <person name="Nguyen N.H."/>
            <person name="Vilgalys R."/>
            <person name="Ruytinx J."/>
            <person name="Liao H.L."/>
            <person name="Branco S."/>
            <person name="Kuo A."/>
            <person name="LaButti K."/>
            <person name="Lipzen A."/>
            <person name="Andreopoulos W."/>
            <person name="Pangilinan J."/>
            <person name="Riley R."/>
            <person name="Hundley H."/>
            <person name="Na H."/>
            <person name="Barry K."/>
            <person name="Grigoriev I.V."/>
            <person name="Stajich J.E."/>
            <person name="Kennedy P.G."/>
        </authorList>
    </citation>
    <scope>NUCLEOTIDE SEQUENCE</scope>
    <source>
        <strain evidence="2">MN1</strain>
    </source>
</reference>
<evidence type="ECO:0000313" key="2">
    <source>
        <dbReference type="EMBL" id="KAG1817174.1"/>
    </source>
</evidence>
<dbReference type="Pfam" id="PF22041">
    <property type="entry name" value="GST_C_7"/>
    <property type="match status" value="1"/>
</dbReference>
<keyword evidence="3" id="KW-1185">Reference proteome</keyword>
<feature type="domain" description="GST N-terminal" evidence="1">
    <location>
        <begin position="10"/>
        <end position="103"/>
    </location>
</feature>
<dbReference type="SUPFAM" id="SSF47616">
    <property type="entry name" value="GST C-terminal domain-like"/>
    <property type="match status" value="1"/>
</dbReference>
<dbReference type="EMBL" id="JABBWG010000014">
    <property type="protein sequence ID" value="KAG1817174.1"/>
    <property type="molecule type" value="Genomic_DNA"/>
</dbReference>
<protein>
    <recommendedName>
        <fullName evidence="1">GST N-terminal domain-containing protein</fullName>
    </recommendedName>
</protein>
<evidence type="ECO:0000259" key="1">
    <source>
        <dbReference type="PROSITE" id="PS50404"/>
    </source>
</evidence>
<accession>A0A9P7EBR0</accession>
<dbReference type="AlphaFoldDB" id="A0A9P7EBR0"/>
<dbReference type="Proteomes" id="UP000807769">
    <property type="component" value="Unassembled WGS sequence"/>
</dbReference>
<dbReference type="Gene3D" id="1.20.1050.10">
    <property type="match status" value="1"/>
</dbReference>
<dbReference type="GeneID" id="64632930"/>
<dbReference type="InterPro" id="IPR036249">
    <property type="entry name" value="Thioredoxin-like_sf"/>
</dbReference>
<sequence length="255" mass="28648">MTTTDIIFLDIPAVLPVPFSPNTWKVRLALNYKKLTYVTRWVETTDIASVCTSLGIPPTSTLPDGTPKYTLPALIDNTTSPPALLSDSTPIIEYLERTYRDPDSSRALCVPASRALHALFEYHVAHSITAQLLPVMVMHMHDKKTPRDRVHFRKRTEAAFGKKLEDIELRGKEREEQWKKIEGAFDLLARLMKAGGTTGELFTGSNLSLADCILGGLLLAFRYISPDEAWIKVSAWNDGKWMRCMAVLEEWTAVV</sequence>
<evidence type="ECO:0000313" key="3">
    <source>
        <dbReference type="Proteomes" id="UP000807769"/>
    </source>
</evidence>
<dbReference type="Pfam" id="PF13409">
    <property type="entry name" value="GST_N_2"/>
    <property type="match status" value="1"/>
</dbReference>
<comment type="caution">
    <text evidence="2">The sequence shown here is derived from an EMBL/GenBank/DDBJ whole genome shotgun (WGS) entry which is preliminary data.</text>
</comment>
<dbReference type="SUPFAM" id="SSF52833">
    <property type="entry name" value="Thioredoxin-like"/>
    <property type="match status" value="1"/>
</dbReference>
<dbReference type="InterPro" id="IPR036282">
    <property type="entry name" value="Glutathione-S-Trfase_C_sf"/>
</dbReference>
<name>A0A9P7EBR0_9AGAM</name>
<dbReference type="OrthoDB" id="4951845at2759"/>
<dbReference type="InterPro" id="IPR004045">
    <property type="entry name" value="Glutathione_S-Trfase_N"/>
</dbReference>
<dbReference type="Gene3D" id="3.40.30.10">
    <property type="entry name" value="Glutaredoxin"/>
    <property type="match status" value="1"/>
</dbReference>
<organism evidence="2 3">
    <name type="scientific">Suillus subaureus</name>
    <dbReference type="NCBI Taxonomy" id="48587"/>
    <lineage>
        <taxon>Eukaryota</taxon>
        <taxon>Fungi</taxon>
        <taxon>Dikarya</taxon>
        <taxon>Basidiomycota</taxon>
        <taxon>Agaricomycotina</taxon>
        <taxon>Agaricomycetes</taxon>
        <taxon>Agaricomycetidae</taxon>
        <taxon>Boletales</taxon>
        <taxon>Suillineae</taxon>
        <taxon>Suillaceae</taxon>
        <taxon>Suillus</taxon>
    </lineage>
</organism>